<dbReference type="Proteomes" id="UP001498771">
    <property type="component" value="Unassembled WGS sequence"/>
</dbReference>
<evidence type="ECO:0000313" key="2">
    <source>
        <dbReference type="EMBL" id="KAK7208292.1"/>
    </source>
</evidence>
<keyword evidence="3" id="KW-1185">Reference proteome</keyword>
<feature type="compositionally biased region" description="Low complexity" evidence="1">
    <location>
        <begin position="188"/>
        <end position="203"/>
    </location>
</feature>
<accession>A0ABR1FEW7</accession>
<sequence length="265" mass="29229">MISDLIFSMPTHPIPQLTGGQKKAAGSPLFQLFETGKLKRWTTPSSFAKAALSERVPTPVSSLAMHGDRITQKTDSEDRAEKKNKKRTRGSTSLDGQTEGESEWTAEEILALDVLRRAVSDFSASTTSLRKQQEYGRKMAMMLIPDRSYEDVRARLKTIQISATDDKKTAKKPFQSEGMRQLLKMEQASTKSAAAAAASSVETVETESAEDEDGKRSAEFERKKKSLDTLLGLATEEDGEAAGEEDVLQQKRARLDEILSAIPKD</sequence>
<evidence type="ECO:0000313" key="3">
    <source>
        <dbReference type="Proteomes" id="UP001498771"/>
    </source>
</evidence>
<dbReference type="GeneID" id="90040629"/>
<evidence type="ECO:0000256" key="1">
    <source>
        <dbReference type="SAM" id="MobiDB-lite"/>
    </source>
</evidence>
<comment type="caution">
    <text evidence="2">The sequence shown here is derived from an EMBL/GenBank/DDBJ whole genome shotgun (WGS) entry which is preliminary data.</text>
</comment>
<dbReference type="RefSeq" id="XP_064771325.1">
    <property type="nucleotide sequence ID" value="XM_064915117.1"/>
</dbReference>
<feature type="region of interest" description="Disordered" evidence="1">
    <location>
        <begin position="58"/>
        <end position="102"/>
    </location>
</feature>
<gene>
    <name evidence="2" type="ORF">BZA70DRAFT_43893</name>
</gene>
<reference evidence="2 3" key="1">
    <citation type="submission" date="2024-03" db="EMBL/GenBank/DDBJ databases">
        <title>Genome-scale model development and genomic sequencing of the oleaginous clade Lipomyces.</title>
        <authorList>
            <consortium name="Lawrence Berkeley National Laboratory"/>
            <person name="Czajka J.J."/>
            <person name="Han Y."/>
            <person name="Kim J."/>
            <person name="Mondo S.J."/>
            <person name="Hofstad B.A."/>
            <person name="Robles A."/>
            <person name="Haridas S."/>
            <person name="Riley R."/>
            <person name="LaButti K."/>
            <person name="Pangilinan J."/>
            <person name="Andreopoulos W."/>
            <person name="Lipzen A."/>
            <person name="Yan J."/>
            <person name="Wang M."/>
            <person name="Ng V."/>
            <person name="Grigoriev I.V."/>
            <person name="Spatafora J.W."/>
            <person name="Magnuson J.K."/>
            <person name="Baker S.E."/>
            <person name="Pomraning K.R."/>
        </authorList>
    </citation>
    <scope>NUCLEOTIDE SEQUENCE [LARGE SCALE GENOMIC DNA]</scope>
    <source>
        <strain evidence="2 3">Phaff 52-87</strain>
    </source>
</reference>
<dbReference type="EMBL" id="JBBJBU010000001">
    <property type="protein sequence ID" value="KAK7208292.1"/>
    <property type="molecule type" value="Genomic_DNA"/>
</dbReference>
<organism evidence="2 3">
    <name type="scientific">Myxozyma melibiosi</name>
    <dbReference type="NCBI Taxonomy" id="54550"/>
    <lineage>
        <taxon>Eukaryota</taxon>
        <taxon>Fungi</taxon>
        <taxon>Dikarya</taxon>
        <taxon>Ascomycota</taxon>
        <taxon>Saccharomycotina</taxon>
        <taxon>Lipomycetes</taxon>
        <taxon>Lipomycetales</taxon>
        <taxon>Lipomycetaceae</taxon>
        <taxon>Myxozyma</taxon>
    </lineage>
</organism>
<feature type="compositionally biased region" description="Basic and acidic residues" evidence="1">
    <location>
        <begin position="66"/>
        <end position="81"/>
    </location>
</feature>
<protein>
    <submittedName>
        <fullName evidence="2">Uncharacterized protein</fullName>
    </submittedName>
</protein>
<feature type="region of interest" description="Disordered" evidence="1">
    <location>
        <begin position="186"/>
        <end position="221"/>
    </location>
</feature>
<name>A0ABR1FEW7_9ASCO</name>
<proteinExistence type="predicted"/>